<dbReference type="Gene3D" id="2.40.240.10">
    <property type="entry name" value="Ribosomal Protein L25, Chain P"/>
    <property type="match status" value="1"/>
</dbReference>
<dbReference type="Pfam" id="PF01386">
    <property type="entry name" value="Ribosomal_L25p"/>
    <property type="match status" value="1"/>
</dbReference>
<comment type="function">
    <text evidence="5">This is one of the proteins that binds to the 5S RNA in the ribosome where it forms part of the central protuberance.</text>
</comment>
<dbReference type="HAMAP" id="MF_01334">
    <property type="entry name" value="Ribosomal_bL25_CTC"/>
    <property type="match status" value="1"/>
</dbReference>
<dbReference type="RefSeq" id="WP_311364984.1">
    <property type="nucleotide sequence ID" value="NZ_JAVRIC010000011.1"/>
</dbReference>
<organism evidence="8 9">
    <name type="scientific">Banduia mediterranea</name>
    <dbReference type="NCBI Taxonomy" id="3075609"/>
    <lineage>
        <taxon>Bacteria</taxon>
        <taxon>Pseudomonadati</taxon>
        <taxon>Pseudomonadota</taxon>
        <taxon>Gammaproteobacteria</taxon>
        <taxon>Nevskiales</taxon>
        <taxon>Algiphilaceae</taxon>
        <taxon>Banduia</taxon>
    </lineage>
</organism>
<dbReference type="NCBIfam" id="NF004130">
    <property type="entry name" value="PRK05618.1-5"/>
    <property type="match status" value="1"/>
</dbReference>
<dbReference type="CDD" id="cd00495">
    <property type="entry name" value="Ribosomal_L25_TL5_CTC"/>
    <property type="match status" value="1"/>
</dbReference>
<evidence type="ECO:0000256" key="1">
    <source>
        <dbReference type="ARBA" id="ARBA00022730"/>
    </source>
</evidence>
<dbReference type="InterPro" id="IPR011035">
    <property type="entry name" value="Ribosomal_bL25/Gln-tRNA_synth"/>
</dbReference>
<reference evidence="8 9" key="1">
    <citation type="submission" date="2023-09" db="EMBL/GenBank/DDBJ databases">
        <authorList>
            <person name="Rey-Velasco X."/>
        </authorList>
    </citation>
    <scope>NUCLEOTIDE SEQUENCE [LARGE SCALE GENOMIC DNA]</scope>
    <source>
        <strain evidence="8 9">W345</strain>
    </source>
</reference>
<dbReference type="InterPro" id="IPR001021">
    <property type="entry name" value="Ribosomal_bL25_long"/>
</dbReference>
<dbReference type="NCBIfam" id="TIGR00731">
    <property type="entry name" value="bL25_bact_ctc"/>
    <property type="match status" value="1"/>
</dbReference>
<evidence type="ECO:0000256" key="2">
    <source>
        <dbReference type="ARBA" id="ARBA00022884"/>
    </source>
</evidence>
<dbReference type="HAMAP" id="MF_01336">
    <property type="entry name" value="Ribosomal_bL25"/>
    <property type="match status" value="1"/>
</dbReference>
<dbReference type="InterPro" id="IPR020930">
    <property type="entry name" value="Ribosomal_uL5_bac-type"/>
</dbReference>
<dbReference type="PANTHER" id="PTHR33284:SF1">
    <property type="entry name" value="RIBOSOMAL PROTEIN L25_GLN-TRNA SYNTHETASE, ANTI-CODON-BINDING DOMAIN-CONTAINING PROTEIN"/>
    <property type="match status" value="1"/>
</dbReference>
<comment type="subunit">
    <text evidence="5">Part of the 50S ribosomal subunit; part of the 5S rRNA/L5/L18/L25 subcomplex. Contacts the 5S rRNA. Binds to the 5S rRNA independently of L5 and L18.</text>
</comment>
<keyword evidence="3 5" id="KW-0689">Ribosomal protein</keyword>
<dbReference type="InterPro" id="IPR020057">
    <property type="entry name" value="Ribosomal_bL25_b-dom"/>
</dbReference>
<gene>
    <name evidence="5" type="primary">rplY</name>
    <name evidence="5" type="synonym">ctc</name>
    <name evidence="8" type="ORF">RM530_09485</name>
</gene>
<evidence type="ECO:0000256" key="4">
    <source>
        <dbReference type="ARBA" id="ARBA00023274"/>
    </source>
</evidence>
<comment type="similarity">
    <text evidence="5">Belongs to the bacterial ribosomal protein bL25 family. CTC subfamily.</text>
</comment>
<dbReference type="Gene3D" id="2.170.120.20">
    <property type="entry name" value="Ribosomal protein L25, beta domain"/>
    <property type="match status" value="1"/>
</dbReference>
<dbReference type="InterPro" id="IPR020055">
    <property type="entry name" value="Ribosomal_bL25_short"/>
</dbReference>
<dbReference type="Proteomes" id="UP001254608">
    <property type="component" value="Unassembled WGS sequence"/>
</dbReference>
<keyword evidence="9" id="KW-1185">Reference proteome</keyword>
<dbReference type="NCBIfam" id="NF004612">
    <property type="entry name" value="PRK05943.1"/>
    <property type="match status" value="1"/>
</dbReference>
<evidence type="ECO:0000256" key="5">
    <source>
        <dbReference type="HAMAP-Rule" id="MF_01334"/>
    </source>
</evidence>
<sequence>MSENFIVNAEVRDAQGTSASRRLRRAGRVPAIIYGGDLSVQQLSVEHRELAKHLETEAFYSHVLTIKVGDKEEQAVLKDLQRHPAKPIIMHADFLRVRNDQTIRMHVPVHFKGAEIAVGVKTGGGLLEHLVNEIEVECLPQNLPEFIEIDVTQLNVGESVHMSELTLPEGVELVELKHGNDAAVAAIHLPRISAADDAGDPAEGGEEGEAS</sequence>
<feature type="domain" description="Large ribosomal subunit protein bL25 L25" evidence="6">
    <location>
        <begin position="8"/>
        <end position="94"/>
    </location>
</feature>
<evidence type="ECO:0000313" key="8">
    <source>
        <dbReference type="EMBL" id="MDT0497592.1"/>
    </source>
</evidence>
<keyword evidence="2 5" id="KW-0694">RNA-binding</keyword>
<dbReference type="PANTHER" id="PTHR33284">
    <property type="entry name" value="RIBOSOMAL PROTEIN L25/GLN-TRNA SYNTHETASE, ANTI-CODON-BINDING DOMAIN-CONTAINING PROTEIN"/>
    <property type="match status" value="1"/>
</dbReference>
<dbReference type="Pfam" id="PF14693">
    <property type="entry name" value="Ribosomal_TL5_C"/>
    <property type="match status" value="1"/>
</dbReference>
<feature type="domain" description="Large ribosomal subunit protein bL25 beta" evidence="7">
    <location>
        <begin position="103"/>
        <end position="191"/>
    </location>
</feature>
<protein>
    <recommendedName>
        <fullName evidence="5">Large ribosomal subunit protein bL25</fullName>
    </recommendedName>
    <alternativeName>
        <fullName evidence="5">General stress protein CTC</fullName>
    </alternativeName>
</protein>
<comment type="caution">
    <text evidence="8">The sequence shown here is derived from an EMBL/GenBank/DDBJ whole genome shotgun (WGS) entry which is preliminary data.</text>
</comment>
<dbReference type="GO" id="GO:0005840">
    <property type="term" value="C:ribosome"/>
    <property type="evidence" value="ECO:0007669"/>
    <property type="project" value="UniProtKB-KW"/>
</dbReference>
<dbReference type="InterPro" id="IPR037121">
    <property type="entry name" value="Ribosomal_bL25_C"/>
</dbReference>
<dbReference type="InterPro" id="IPR029751">
    <property type="entry name" value="Ribosomal_L25_dom"/>
</dbReference>
<evidence type="ECO:0000259" key="7">
    <source>
        <dbReference type="Pfam" id="PF14693"/>
    </source>
</evidence>
<dbReference type="InterPro" id="IPR020056">
    <property type="entry name" value="Rbsml_bL25/Gln-tRNA_synth_N"/>
</dbReference>
<name>A0ABU2WKK7_9GAMM</name>
<accession>A0ABU2WKK7</accession>
<keyword evidence="4 5" id="KW-0687">Ribonucleoprotein</keyword>
<keyword evidence="1 5" id="KW-0699">rRNA-binding</keyword>
<dbReference type="NCBIfam" id="NF004128">
    <property type="entry name" value="PRK05618.1-2"/>
    <property type="match status" value="1"/>
</dbReference>
<evidence type="ECO:0000313" key="9">
    <source>
        <dbReference type="Proteomes" id="UP001254608"/>
    </source>
</evidence>
<evidence type="ECO:0000259" key="6">
    <source>
        <dbReference type="Pfam" id="PF01386"/>
    </source>
</evidence>
<dbReference type="SUPFAM" id="SSF50715">
    <property type="entry name" value="Ribosomal protein L25-like"/>
    <property type="match status" value="1"/>
</dbReference>
<proteinExistence type="inferred from homology"/>
<dbReference type="EMBL" id="JAVRIC010000011">
    <property type="protein sequence ID" value="MDT0497592.1"/>
    <property type="molecule type" value="Genomic_DNA"/>
</dbReference>
<evidence type="ECO:0000256" key="3">
    <source>
        <dbReference type="ARBA" id="ARBA00022980"/>
    </source>
</evidence>